<reference evidence="2 3" key="1">
    <citation type="submission" date="2017-12" db="EMBL/GenBank/DDBJ databases">
        <title>Phylogenetic diversity of female urinary microbiome.</title>
        <authorList>
            <person name="Thomas-White K."/>
            <person name="Wolfe A.J."/>
        </authorList>
    </citation>
    <scope>NUCLEOTIDE SEQUENCE [LARGE SCALE GENOMIC DNA]</scope>
    <source>
        <strain evidence="2 3">UMB0119</strain>
    </source>
</reference>
<feature type="transmembrane region" description="Helical" evidence="1">
    <location>
        <begin position="7"/>
        <end position="29"/>
    </location>
</feature>
<evidence type="ECO:0000256" key="1">
    <source>
        <dbReference type="SAM" id="Phobius"/>
    </source>
</evidence>
<keyword evidence="3" id="KW-1185">Reference proteome</keyword>
<comment type="caution">
    <text evidence="2">The sequence shown here is derived from an EMBL/GenBank/DDBJ whole genome shotgun (WGS) entry which is preliminary data.</text>
</comment>
<evidence type="ECO:0000313" key="2">
    <source>
        <dbReference type="EMBL" id="PKZ17655.1"/>
    </source>
</evidence>
<proteinExistence type="predicted"/>
<dbReference type="GO" id="GO:0015501">
    <property type="term" value="F:glutamate:sodium symporter activity"/>
    <property type="evidence" value="ECO:0007669"/>
    <property type="project" value="InterPro"/>
</dbReference>
<dbReference type="EMBL" id="PKGS01000001">
    <property type="protein sequence ID" value="PKZ17655.1"/>
    <property type="molecule type" value="Genomic_DNA"/>
</dbReference>
<protein>
    <submittedName>
        <fullName evidence="2">Uncharacterized protein</fullName>
    </submittedName>
</protein>
<keyword evidence="1" id="KW-0812">Transmembrane</keyword>
<name>A0A2I1MBZ4_9FIRM</name>
<dbReference type="Pfam" id="PF03616">
    <property type="entry name" value="Glt_symporter"/>
    <property type="match status" value="1"/>
</dbReference>
<keyword evidence="1" id="KW-0472">Membrane</keyword>
<evidence type="ECO:0000313" key="3">
    <source>
        <dbReference type="Proteomes" id="UP000234335"/>
    </source>
</evidence>
<dbReference type="GO" id="GO:0015813">
    <property type="term" value="P:L-glutamate transmembrane transport"/>
    <property type="evidence" value="ECO:0007669"/>
    <property type="project" value="InterPro"/>
</dbReference>
<organism evidence="2 3">
    <name type="scientific">Anaerococcus octavius</name>
    <dbReference type="NCBI Taxonomy" id="54007"/>
    <lineage>
        <taxon>Bacteria</taxon>
        <taxon>Bacillati</taxon>
        <taxon>Bacillota</taxon>
        <taxon>Tissierellia</taxon>
        <taxon>Tissierellales</taxon>
        <taxon>Peptoniphilaceae</taxon>
        <taxon>Anaerococcus</taxon>
    </lineage>
</organism>
<keyword evidence="1" id="KW-1133">Transmembrane helix</keyword>
<accession>A0A2I1MBZ4</accession>
<dbReference type="RefSeq" id="WP_101539813.1">
    <property type="nucleotide sequence ID" value="NZ_PKGS01000001.1"/>
</dbReference>
<gene>
    <name evidence="2" type="ORF">CYJ34_01525</name>
</gene>
<dbReference type="PANTHER" id="PTHR36178:SF1">
    <property type="entry name" value="SODIUM_GLUTAMATE SYMPORTER"/>
    <property type="match status" value="1"/>
</dbReference>
<dbReference type="Proteomes" id="UP000234335">
    <property type="component" value="Unassembled WGS sequence"/>
</dbReference>
<dbReference type="AlphaFoldDB" id="A0A2I1MBZ4"/>
<dbReference type="PANTHER" id="PTHR36178">
    <property type="entry name" value="SLR0625 PROTEIN"/>
    <property type="match status" value="1"/>
</dbReference>
<dbReference type="InterPro" id="IPR004445">
    <property type="entry name" value="GltS"/>
</dbReference>
<dbReference type="GO" id="GO:0016020">
    <property type="term" value="C:membrane"/>
    <property type="evidence" value="ECO:0007669"/>
    <property type="project" value="InterPro"/>
</dbReference>
<dbReference type="OrthoDB" id="4921038at2"/>
<sequence length="58" mass="6303">MWLLLDLALPLLVLLLVQTIFVALINYFVTFKVLGKNYEAAVMSAGMCGIAIGSTQTL</sequence>